<keyword evidence="8" id="KW-1185">Reference proteome</keyword>
<evidence type="ECO:0000256" key="5">
    <source>
        <dbReference type="ARBA" id="ARBA00023163"/>
    </source>
</evidence>
<accession>A0ABV2MZ39</accession>
<organism evidence="7 8">
    <name type="scientific">Aquamicrobium terrae</name>
    <dbReference type="NCBI Taxonomy" id="1324945"/>
    <lineage>
        <taxon>Bacteria</taxon>
        <taxon>Pseudomonadati</taxon>
        <taxon>Pseudomonadota</taxon>
        <taxon>Alphaproteobacteria</taxon>
        <taxon>Hyphomicrobiales</taxon>
        <taxon>Phyllobacteriaceae</taxon>
        <taxon>Aquamicrobium</taxon>
    </lineage>
</organism>
<keyword evidence="2" id="KW-1277">Toxin-antitoxin system</keyword>
<dbReference type="InterPro" id="IPR010985">
    <property type="entry name" value="Ribbon_hlx_hlx"/>
</dbReference>
<gene>
    <name evidence="7" type="ORF">ABID37_001967</name>
</gene>
<keyword evidence="1" id="KW-0678">Repressor</keyword>
<keyword evidence="5" id="KW-0804">Transcription</keyword>
<evidence type="ECO:0000313" key="8">
    <source>
        <dbReference type="Proteomes" id="UP001549076"/>
    </source>
</evidence>
<keyword evidence="4" id="KW-0238">DNA-binding</keyword>
<comment type="similarity">
    <text evidence="6">Belongs to the TacA antitoxin family.</text>
</comment>
<evidence type="ECO:0000256" key="6">
    <source>
        <dbReference type="ARBA" id="ARBA00049988"/>
    </source>
</evidence>
<evidence type="ECO:0000256" key="1">
    <source>
        <dbReference type="ARBA" id="ARBA00022491"/>
    </source>
</evidence>
<comment type="caution">
    <text evidence="7">The sequence shown here is derived from an EMBL/GenBank/DDBJ whole genome shotgun (WGS) entry which is preliminary data.</text>
</comment>
<sequence>MAAPAQTRRTLINLRVAPQDRDLIDRAAAALGKNRSEFMMDASRQAAEDALLDRNLLHLDARAFGAFLAALDAPPAPNEALRRLMTTPAPWDK</sequence>
<dbReference type="Pfam" id="PF08681">
    <property type="entry name" value="TacA1"/>
    <property type="match status" value="1"/>
</dbReference>
<keyword evidence="3" id="KW-0805">Transcription regulation</keyword>
<evidence type="ECO:0000313" key="7">
    <source>
        <dbReference type="EMBL" id="MET3791759.1"/>
    </source>
</evidence>
<dbReference type="RefSeq" id="WP_354194107.1">
    <property type="nucleotide sequence ID" value="NZ_JBEPML010000005.1"/>
</dbReference>
<name>A0ABV2MZ39_9HYPH</name>
<evidence type="ECO:0000256" key="4">
    <source>
        <dbReference type="ARBA" id="ARBA00023125"/>
    </source>
</evidence>
<dbReference type="Proteomes" id="UP001549076">
    <property type="component" value="Unassembled WGS sequence"/>
</dbReference>
<dbReference type="InterPro" id="IPR014795">
    <property type="entry name" value="TacA_1-like"/>
</dbReference>
<dbReference type="SUPFAM" id="SSF47598">
    <property type="entry name" value="Ribbon-helix-helix"/>
    <property type="match status" value="1"/>
</dbReference>
<dbReference type="Gene3D" id="1.20.5.780">
    <property type="entry name" value="Single helix bin"/>
    <property type="match status" value="1"/>
</dbReference>
<proteinExistence type="inferred from homology"/>
<protein>
    <submittedName>
        <fullName evidence="7">Uncharacterized protein (DUF1778 family)</fullName>
    </submittedName>
</protein>
<dbReference type="EMBL" id="JBEPML010000005">
    <property type="protein sequence ID" value="MET3791759.1"/>
    <property type="molecule type" value="Genomic_DNA"/>
</dbReference>
<evidence type="ECO:0000256" key="2">
    <source>
        <dbReference type="ARBA" id="ARBA00022649"/>
    </source>
</evidence>
<dbReference type="PANTHER" id="PTHR35401:SF1">
    <property type="entry name" value="CYTOPLASMIC PROTEIN"/>
    <property type="match status" value="1"/>
</dbReference>
<dbReference type="PANTHER" id="PTHR35401">
    <property type="entry name" value="COPG FAMILY HELIX-TURN-HELIX PROTEIN-RELATED-RELATED"/>
    <property type="match status" value="1"/>
</dbReference>
<evidence type="ECO:0000256" key="3">
    <source>
        <dbReference type="ARBA" id="ARBA00023015"/>
    </source>
</evidence>
<reference evidence="7 8" key="1">
    <citation type="submission" date="2024-06" db="EMBL/GenBank/DDBJ databases">
        <title>Genomic Encyclopedia of Type Strains, Phase IV (KMG-IV): sequencing the most valuable type-strain genomes for metagenomic binning, comparative biology and taxonomic classification.</title>
        <authorList>
            <person name="Goeker M."/>
        </authorList>
    </citation>
    <scope>NUCLEOTIDE SEQUENCE [LARGE SCALE GENOMIC DNA]</scope>
    <source>
        <strain evidence="7 8">DSM 27865</strain>
    </source>
</reference>